<evidence type="ECO:0000256" key="4">
    <source>
        <dbReference type="SAM" id="Coils"/>
    </source>
</evidence>
<feature type="compositionally biased region" description="Low complexity" evidence="5">
    <location>
        <begin position="68"/>
        <end position="92"/>
    </location>
</feature>
<keyword evidence="8" id="KW-1185">Reference proteome</keyword>
<comment type="subcellular location">
    <subcellularLocation>
        <location evidence="1">Cell projection</location>
        <location evidence="1">Cilium</location>
    </subcellularLocation>
</comment>
<keyword evidence="3" id="KW-0966">Cell projection</keyword>
<reference evidence="7" key="2">
    <citation type="submission" date="2020-05" db="UniProtKB">
        <authorList>
            <consortium name="EnsemblMetazoa"/>
        </authorList>
    </citation>
    <scope>IDENTIFICATION</scope>
    <source>
        <strain evidence="7">IAEA</strain>
    </source>
</reference>
<feature type="region of interest" description="Disordered" evidence="5">
    <location>
        <begin position="188"/>
        <end position="217"/>
    </location>
</feature>
<evidence type="ECO:0000256" key="2">
    <source>
        <dbReference type="ARBA" id="ARBA00023054"/>
    </source>
</evidence>
<dbReference type="InterPro" id="IPR051885">
    <property type="entry name" value="CC_CF"/>
</dbReference>
<dbReference type="AlphaFoldDB" id="A0A1A9X4U7"/>
<dbReference type="GO" id="GO:0036064">
    <property type="term" value="C:ciliary basal body"/>
    <property type="evidence" value="ECO:0007669"/>
    <property type="project" value="TreeGrafter"/>
</dbReference>
<feature type="coiled-coil region" evidence="4">
    <location>
        <begin position="604"/>
        <end position="631"/>
    </location>
</feature>
<name>A0A1A9X4U7_9MUSC</name>
<feature type="compositionally biased region" description="Acidic residues" evidence="5">
    <location>
        <begin position="93"/>
        <end position="103"/>
    </location>
</feature>
<dbReference type="GO" id="GO:0005930">
    <property type="term" value="C:axoneme"/>
    <property type="evidence" value="ECO:0007669"/>
    <property type="project" value="TreeGrafter"/>
</dbReference>
<keyword evidence="2 4" id="KW-0175">Coiled coil</keyword>
<dbReference type="PANTHER" id="PTHR15654">
    <property type="entry name" value="COILED-COIL DOMAIN-CONTAINING PROTEIN 113-RELATED"/>
    <property type="match status" value="1"/>
</dbReference>
<evidence type="ECO:0000256" key="5">
    <source>
        <dbReference type="SAM" id="MobiDB-lite"/>
    </source>
</evidence>
<evidence type="ECO:0000256" key="1">
    <source>
        <dbReference type="ARBA" id="ARBA00004138"/>
    </source>
</evidence>
<dbReference type="InterPro" id="IPR025254">
    <property type="entry name" value="CCDC113/CCDC96_CC"/>
</dbReference>
<feature type="coiled-coil region" evidence="4">
    <location>
        <begin position="403"/>
        <end position="430"/>
    </location>
</feature>
<protein>
    <submittedName>
        <fullName evidence="7">DUF4201 domain-containing protein</fullName>
    </submittedName>
</protein>
<organism evidence="7 8">
    <name type="scientific">Glossina brevipalpis</name>
    <dbReference type="NCBI Taxonomy" id="37001"/>
    <lineage>
        <taxon>Eukaryota</taxon>
        <taxon>Metazoa</taxon>
        <taxon>Ecdysozoa</taxon>
        <taxon>Arthropoda</taxon>
        <taxon>Hexapoda</taxon>
        <taxon>Insecta</taxon>
        <taxon>Pterygota</taxon>
        <taxon>Neoptera</taxon>
        <taxon>Endopterygota</taxon>
        <taxon>Diptera</taxon>
        <taxon>Brachycera</taxon>
        <taxon>Muscomorpha</taxon>
        <taxon>Hippoboscoidea</taxon>
        <taxon>Glossinidae</taxon>
        <taxon>Glossina</taxon>
    </lineage>
</organism>
<dbReference type="Pfam" id="PF13870">
    <property type="entry name" value="CCDC113_CCDC96_CC"/>
    <property type="match status" value="1"/>
</dbReference>
<reference evidence="8" key="1">
    <citation type="submission" date="2014-03" db="EMBL/GenBank/DDBJ databases">
        <authorList>
            <person name="Aksoy S."/>
            <person name="Warren W."/>
            <person name="Wilson R.K."/>
        </authorList>
    </citation>
    <scope>NUCLEOTIDE SEQUENCE [LARGE SCALE GENOMIC DNA]</scope>
    <source>
        <strain evidence="8">IAEA</strain>
    </source>
</reference>
<feature type="region of interest" description="Disordered" evidence="5">
    <location>
        <begin position="62"/>
        <end position="114"/>
    </location>
</feature>
<evidence type="ECO:0000256" key="3">
    <source>
        <dbReference type="ARBA" id="ARBA00023273"/>
    </source>
</evidence>
<dbReference type="EnsemblMetazoa" id="GBRI044317-RA">
    <property type="protein sequence ID" value="GBRI044317-PA"/>
    <property type="gene ID" value="GBRI044317"/>
</dbReference>
<dbReference type="Proteomes" id="UP000091820">
    <property type="component" value="Unassembled WGS sequence"/>
</dbReference>
<evidence type="ECO:0000313" key="8">
    <source>
        <dbReference type="Proteomes" id="UP000091820"/>
    </source>
</evidence>
<accession>A0A1A9X4U7</accession>
<evidence type="ECO:0000259" key="6">
    <source>
        <dbReference type="Pfam" id="PF13870"/>
    </source>
</evidence>
<dbReference type="STRING" id="37001.A0A1A9X4U7"/>
<dbReference type="VEuPathDB" id="VectorBase:GBRI044317"/>
<feature type="domain" description="CCDC113/CCDC96 coiled-coil" evidence="6">
    <location>
        <begin position="451"/>
        <end position="625"/>
    </location>
</feature>
<dbReference type="PANTHER" id="PTHR15654:SF1">
    <property type="entry name" value="COILED-COIL DOMAIN-CONTAINING PROTEIN 96"/>
    <property type="match status" value="1"/>
</dbReference>
<evidence type="ECO:0000313" key="7">
    <source>
        <dbReference type="EnsemblMetazoa" id="GBRI044317-PA"/>
    </source>
</evidence>
<dbReference type="GO" id="GO:0060271">
    <property type="term" value="P:cilium assembly"/>
    <property type="evidence" value="ECO:0007669"/>
    <property type="project" value="TreeGrafter"/>
</dbReference>
<sequence>MASRITESDKQLLKEHKSLLKFQISEVKSGLKMPQTSKEKEGESADVYAHSPKFSRLDLTQLATQTPSSSTSSTVESSGSESEASEELGVVAVEEEEEEEEKIEETTTSSEEDYMVEDVEHAPLFDFFDNLDSLIPDLDEISLTPSVVTEASVISIKESVEPTADVGKFVKLVDPGAGIDDFFQDADQEDKETQEQEIELQGEEEEEEGKEDEDKVEEIESVEFSFDFEAVDEYFEGKLDEEIAEGDKKPDEEEAAFATFLEMQVEVPVSISAIEDVEERKKEEEARETRLLTAQFLQDLIETCVKMAEQMDVTAYMRKNLNKSKIMMELKATIPLLISEQWARQFLNRKCVEHFRRIKGFRRLTENPKTVIQDMDRFHEIMIQLDELLGKESEVISLTKSKEIELTEQLAELEHKAKDEVEKLENLIKHTLNPNNSARIGNVVNTSVQRMDETRNEISKIRFRMILEQHKYASLVEKLRKLEDFGNNLSMGGFENMHTETLSLAKKLEERTVDLNRLRSRCHTDIHTMAHLKEREKMVRDTIANQKTVLEAKYFEKEALRERIVELKIQRTRVRKEIRELSFKSGLLDKPSLLQDYHHTEEYLENLQKRVKKMRLTTKQLTKKIEFLEKLCKPVAADRAE</sequence>
<feature type="region of interest" description="Disordered" evidence="5">
    <location>
        <begin position="29"/>
        <end position="50"/>
    </location>
</feature>
<proteinExistence type="predicted"/>